<keyword evidence="3" id="KW-1185">Reference proteome</keyword>
<organism evidence="2 3">
    <name type="scientific">Ganoderma sinense ZZ0214-1</name>
    <dbReference type="NCBI Taxonomy" id="1077348"/>
    <lineage>
        <taxon>Eukaryota</taxon>
        <taxon>Fungi</taxon>
        <taxon>Dikarya</taxon>
        <taxon>Basidiomycota</taxon>
        <taxon>Agaricomycotina</taxon>
        <taxon>Agaricomycetes</taxon>
        <taxon>Polyporales</taxon>
        <taxon>Polyporaceae</taxon>
        <taxon>Ganoderma</taxon>
    </lineage>
</organism>
<comment type="caution">
    <text evidence="2">The sequence shown here is derived from an EMBL/GenBank/DDBJ whole genome shotgun (WGS) entry which is preliminary data.</text>
</comment>
<evidence type="ECO:0000256" key="1">
    <source>
        <dbReference type="SAM" id="MobiDB-lite"/>
    </source>
</evidence>
<feature type="region of interest" description="Disordered" evidence="1">
    <location>
        <begin position="1"/>
        <end position="22"/>
    </location>
</feature>
<reference evidence="2 3" key="1">
    <citation type="journal article" date="2015" name="Sci. Rep.">
        <title>Chromosome-level genome map provides insights into diverse defense mechanisms in the medicinal fungus Ganoderma sinense.</title>
        <authorList>
            <person name="Zhu Y."/>
            <person name="Xu J."/>
            <person name="Sun C."/>
            <person name="Zhou S."/>
            <person name="Xu H."/>
            <person name="Nelson D.R."/>
            <person name="Qian J."/>
            <person name="Song J."/>
            <person name="Luo H."/>
            <person name="Xiang L."/>
            <person name="Li Y."/>
            <person name="Xu Z."/>
            <person name="Ji A."/>
            <person name="Wang L."/>
            <person name="Lu S."/>
            <person name="Hayward A."/>
            <person name="Sun W."/>
            <person name="Li X."/>
            <person name="Schwartz D.C."/>
            <person name="Wang Y."/>
            <person name="Chen S."/>
        </authorList>
    </citation>
    <scope>NUCLEOTIDE SEQUENCE [LARGE SCALE GENOMIC DNA]</scope>
    <source>
        <strain evidence="2 3">ZZ0214-1</strain>
    </source>
</reference>
<dbReference type="EMBL" id="AYKW01000063">
    <property type="protein sequence ID" value="PIL24541.1"/>
    <property type="molecule type" value="Genomic_DNA"/>
</dbReference>
<protein>
    <submittedName>
        <fullName evidence="2">Uncharacterized protein</fullName>
    </submittedName>
</protein>
<feature type="region of interest" description="Disordered" evidence="1">
    <location>
        <begin position="127"/>
        <end position="187"/>
    </location>
</feature>
<name>A0A2G8RSR1_9APHY</name>
<evidence type="ECO:0000313" key="3">
    <source>
        <dbReference type="Proteomes" id="UP000230002"/>
    </source>
</evidence>
<evidence type="ECO:0000313" key="2">
    <source>
        <dbReference type="EMBL" id="PIL24541.1"/>
    </source>
</evidence>
<feature type="compositionally biased region" description="Polar residues" evidence="1">
    <location>
        <begin position="8"/>
        <end position="20"/>
    </location>
</feature>
<feature type="compositionally biased region" description="Polar residues" evidence="1">
    <location>
        <begin position="310"/>
        <end position="321"/>
    </location>
</feature>
<proteinExistence type="predicted"/>
<sequence>MSDHDQLELSSSKTDETSACETAPPRSVAAPYFWNAAVCFHLPPDEPAFLSRHSHIHLITTVLSSFSIDPQLATTAHPNACYRRFVSDGEHFVQSMPDYLVEQNAIAKCTIAIIGKFSVNLVQGTRHITGRDPSPSAQNGRGVSRQDSPEHGAQASRTHGPSIAIRPVPRLPAAPNNHPISTGLPVPGQAFRPSHAFTTLVRNMPSIIPASRNSAAYGVYEAAKGVRSVVPRLRIRRVALRAAALAYLASQLEHLNSNLHPFPASESASARRALLLSATWPWRHGRFRPVQASQAPSRRPPRVGGIYQPPSLNVTSDSRTQGLRRGSQMAIA</sequence>
<gene>
    <name evidence="2" type="ORF">GSI_13410</name>
</gene>
<dbReference type="Proteomes" id="UP000230002">
    <property type="component" value="Unassembled WGS sequence"/>
</dbReference>
<dbReference type="AlphaFoldDB" id="A0A2G8RSR1"/>
<accession>A0A2G8RSR1</accession>
<feature type="region of interest" description="Disordered" evidence="1">
    <location>
        <begin position="289"/>
        <end position="332"/>
    </location>
</feature>